<dbReference type="AlphaFoldDB" id="X1DNB2"/>
<dbReference type="Pfam" id="PF10649">
    <property type="entry name" value="DUF2478"/>
    <property type="match status" value="1"/>
</dbReference>
<dbReference type="InterPro" id="IPR018912">
    <property type="entry name" value="DUF2478"/>
</dbReference>
<gene>
    <name evidence="1" type="ORF">S01H4_47284</name>
</gene>
<reference evidence="1" key="1">
    <citation type="journal article" date="2014" name="Front. Microbiol.">
        <title>High frequency of phylogenetically diverse reductive dehalogenase-homologous genes in deep subseafloor sedimentary metagenomes.</title>
        <authorList>
            <person name="Kawai M."/>
            <person name="Futagami T."/>
            <person name="Toyoda A."/>
            <person name="Takaki Y."/>
            <person name="Nishi S."/>
            <person name="Hori S."/>
            <person name="Arai W."/>
            <person name="Tsubouchi T."/>
            <person name="Morono Y."/>
            <person name="Uchiyama I."/>
            <person name="Ito T."/>
            <person name="Fujiyama A."/>
            <person name="Inagaki F."/>
            <person name="Takami H."/>
        </authorList>
    </citation>
    <scope>NUCLEOTIDE SEQUENCE</scope>
    <source>
        <strain evidence="1">Expedition CK06-06</strain>
    </source>
</reference>
<name>X1DNB2_9ZZZZ</name>
<dbReference type="EMBL" id="BART01026523">
    <property type="protein sequence ID" value="GAG97921.1"/>
    <property type="molecule type" value="Genomic_DNA"/>
</dbReference>
<protein>
    <recommendedName>
        <fullName evidence="2">DUF2478 domain-containing protein</fullName>
    </recommendedName>
</protein>
<evidence type="ECO:0000313" key="1">
    <source>
        <dbReference type="EMBL" id="GAG97921.1"/>
    </source>
</evidence>
<evidence type="ECO:0008006" key="2">
    <source>
        <dbReference type="Google" id="ProtNLM"/>
    </source>
</evidence>
<sequence>MTNHSSSDPEIRLAGAFYTSGKHQMGLLRSFANEVAANGWRVGGVVQEVLKDKDDKTIGLDGIALDTGERIAINRPTKENRLNKTCSLDKSALANASSAVERAILAGVDLIVIEKFGEQEQQGDGLAGDILHAVSEGIPTLVAVPEGV</sequence>
<feature type="non-terminal residue" evidence="1">
    <location>
        <position position="148"/>
    </location>
</feature>
<accession>X1DNB2</accession>
<organism evidence="1">
    <name type="scientific">marine sediment metagenome</name>
    <dbReference type="NCBI Taxonomy" id="412755"/>
    <lineage>
        <taxon>unclassified sequences</taxon>
        <taxon>metagenomes</taxon>
        <taxon>ecological metagenomes</taxon>
    </lineage>
</organism>
<proteinExistence type="predicted"/>
<comment type="caution">
    <text evidence="1">The sequence shown here is derived from an EMBL/GenBank/DDBJ whole genome shotgun (WGS) entry which is preliminary data.</text>
</comment>